<evidence type="ECO:0000313" key="3">
    <source>
        <dbReference type="EMBL" id="RHI85792.1"/>
    </source>
</evidence>
<dbReference type="Pfam" id="PF07510">
    <property type="entry name" value="GmrSD_C"/>
    <property type="match status" value="1"/>
</dbReference>
<dbReference type="RefSeq" id="WP_118291805.1">
    <property type="nucleotide sequence ID" value="NZ_QRLF01000038.1"/>
</dbReference>
<dbReference type="Proteomes" id="UP000285777">
    <property type="component" value="Unassembled WGS sequence"/>
</dbReference>
<dbReference type="Pfam" id="PF03235">
    <property type="entry name" value="GmrSD_N"/>
    <property type="match status" value="1"/>
</dbReference>
<evidence type="ECO:0000259" key="1">
    <source>
        <dbReference type="Pfam" id="PF03235"/>
    </source>
</evidence>
<dbReference type="PANTHER" id="PTHR35149:SF1">
    <property type="entry name" value="DUF5655 DOMAIN-CONTAINING PROTEIN"/>
    <property type="match status" value="1"/>
</dbReference>
<dbReference type="AlphaFoldDB" id="A0A415BJN5"/>
<gene>
    <name evidence="3" type="ORF">DW150_18815</name>
</gene>
<accession>A0A415BJN5</accession>
<comment type="caution">
    <text evidence="3">The sequence shown here is derived from an EMBL/GenBank/DDBJ whole genome shotgun (WGS) entry which is preliminary data.</text>
</comment>
<evidence type="ECO:0000259" key="2">
    <source>
        <dbReference type="Pfam" id="PF07510"/>
    </source>
</evidence>
<protein>
    <submittedName>
        <fullName evidence="3">DUF262 domain-containing protein</fullName>
    </submittedName>
</protein>
<name>A0A415BJN5_PHOVU</name>
<feature type="domain" description="GmrSD restriction endonucleases C-terminal" evidence="2">
    <location>
        <begin position="469"/>
        <end position="610"/>
    </location>
</feature>
<sequence>METSNQKIPDIFANNYFRIPDYQRGYAWKADKQLPELWDDIEDIPTNPSGGYKPHYTGAISLQKTSFDKLSKSEQKLLQSGSNIYDVVDGQQRLTTILILLFELYKKLNDKKIYNQYIKEKGKNAVYKFSYGTENGDYNYFLQKEIFEDPNSICKGKSVYTNNLREAKQFFCDKLAPLTPKQARRIFSKVTTALMFDIKIIDDSFDVQAVFETMNNRGKPLTILEKLKNRLLFLNSKLTNCDNEQLAKIINDCWGLIYNSLGQNETSMLDEDEFLSSHLTLIRTPADYSFSTQDAERKVFEMFCSRASQYRLSYTRDQSESSKKEEVVSFDKIKKYAIDLANYVPYWFTVNCPDIKNTVELELYKIQCLNGSKEMRLFLAQLLALQKDEPEEFNRCLKNVEKILFRNRLPIPSIMDERSFATRARDLHIGDIKLEELNNELEAILAQTIECSSLIGGFKWLFTYVRGNVGYHRWNGLKYFLFEFEEHIHQQDYSRDFAIISWDKFFETSIEHIMPKTYQDYWSDTMSNYLSQKSFSEEERYVAIKTLLNSLGNLTIIRDKKNSSLGNNPWETKVKAYANGSFSERQISSKTEWHPWSAESILNRGKVLLKYLIDYLDVVIIAEEKKETYEAEMLFGALKYVPGTANEAEDNSEATATE</sequence>
<organism evidence="3 4">
    <name type="scientific">Phocaeicola vulgatus</name>
    <name type="common">Bacteroides vulgatus</name>
    <dbReference type="NCBI Taxonomy" id="821"/>
    <lineage>
        <taxon>Bacteria</taxon>
        <taxon>Pseudomonadati</taxon>
        <taxon>Bacteroidota</taxon>
        <taxon>Bacteroidia</taxon>
        <taxon>Bacteroidales</taxon>
        <taxon>Bacteroidaceae</taxon>
        <taxon>Phocaeicola</taxon>
    </lineage>
</organism>
<feature type="domain" description="GmrSD restriction endonucleases N-terminal" evidence="1">
    <location>
        <begin position="10"/>
        <end position="232"/>
    </location>
</feature>
<dbReference type="InterPro" id="IPR004919">
    <property type="entry name" value="GmrSD_N"/>
</dbReference>
<dbReference type="EMBL" id="QRLF01000038">
    <property type="protein sequence ID" value="RHI85792.1"/>
    <property type="molecule type" value="Genomic_DNA"/>
</dbReference>
<evidence type="ECO:0000313" key="4">
    <source>
        <dbReference type="Proteomes" id="UP000285777"/>
    </source>
</evidence>
<reference evidence="3 4" key="1">
    <citation type="submission" date="2018-08" db="EMBL/GenBank/DDBJ databases">
        <title>A genome reference for cultivated species of the human gut microbiota.</title>
        <authorList>
            <person name="Zou Y."/>
            <person name="Xue W."/>
            <person name="Luo G."/>
        </authorList>
    </citation>
    <scope>NUCLEOTIDE SEQUENCE [LARGE SCALE GENOMIC DNA]</scope>
    <source>
        <strain evidence="3 4">AM13-21</strain>
    </source>
</reference>
<dbReference type="InterPro" id="IPR011089">
    <property type="entry name" value="GmrSD_C"/>
</dbReference>
<proteinExistence type="predicted"/>
<dbReference type="PANTHER" id="PTHR35149">
    <property type="entry name" value="SLL5132 PROTEIN"/>
    <property type="match status" value="1"/>
</dbReference>